<dbReference type="GO" id="GO:0120010">
    <property type="term" value="P:intermembrane phospholipid transfer"/>
    <property type="evidence" value="ECO:0007669"/>
    <property type="project" value="TreeGrafter"/>
</dbReference>
<dbReference type="PRINTS" id="PR01805">
    <property type="entry name" value="VACJLIPOPROT"/>
</dbReference>
<dbReference type="AlphaFoldDB" id="A0A212JL38"/>
<comment type="similarity">
    <text evidence="1">Belongs to the MlaA family.</text>
</comment>
<gene>
    <name evidence="4" type="ORF">KL86APRO_11260</name>
</gene>
<feature type="chain" id="PRO_5012239527" evidence="3">
    <location>
        <begin position="32"/>
        <end position="262"/>
    </location>
</feature>
<keyword evidence="2 3" id="KW-0732">Signal</keyword>
<evidence type="ECO:0000256" key="3">
    <source>
        <dbReference type="SAM" id="SignalP"/>
    </source>
</evidence>
<evidence type="ECO:0000256" key="2">
    <source>
        <dbReference type="ARBA" id="ARBA00022729"/>
    </source>
</evidence>
<dbReference type="InterPro" id="IPR007428">
    <property type="entry name" value="MlaA"/>
</dbReference>
<proteinExistence type="inferred from homology"/>
<evidence type="ECO:0000313" key="4">
    <source>
        <dbReference type="EMBL" id="SBW00130.1"/>
    </source>
</evidence>
<dbReference type="PANTHER" id="PTHR30035">
    <property type="entry name" value="LIPOPROTEIN VACJ-RELATED"/>
    <property type="match status" value="1"/>
</dbReference>
<keyword evidence="4" id="KW-0449">Lipoprotein</keyword>
<dbReference type="PANTHER" id="PTHR30035:SF3">
    <property type="entry name" value="INTERMEMBRANE PHOSPHOLIPID TRANSPORT SYSTEM LIPOPROTEIN MLAA"/>
    <property type="match status" value="1"/>
</dbReference>
<dbReference type="EMBL" id="FLUO01000001">
    <property type="protein sequence ID" value="SBW00130.1"/>
    <property type="molecule type" value="Genomic_DNA"/>
</dbReference>
<dbReference type="Pfam" id="PF04333">
    <property type="entry name" value="MlaA"/>
    <property type="match status" value="1"/>
</dbReference>
<sequence>MIGFSSVSRSLRRAGFGALCALSLSATPVLAQDADDANDPLEPVNRAIFSFNMTLDRYTLKPVATGYRDYVPEPARKGIHNALINLRSPIDLLNTLLQGDFDRSLIVLKRFIVNSTAGVGGLIDAAAETGDTRQEEDFGQTLAVWGVGDGPYLVWPLFGPSNPRDTVGAVADLASDPLFWLGMNSDWNAAEPLMWTRFGLTVVDNRVPLIDPLEELERTSVDYYVAVRDFVRQKRMLDIMNRSAADRPGEGEGYRFSFTPQS</sequence>
<dbReference type="GO" id="GO:0016020">
    <property type="term" value="C:membrane"/>
    <property type="evidence" value="ECO:0007669"/>
    <property type="project" value="InterPro"/>
</dbReference>
<reference evidence="4" key="1">
    <citation type="submission" date="2016-04" db="EMBL/GenBank/DDBJ databases">
        <authorList>
            <person name="Evans L.H."/>
            <person name="Alamgir A."/>
            <person name="Owens N."/>
            <person name="Weber N.D."/>
            <person name="Virtaneva K."/>
            <person name="Barbian K."/>
            <person name="Babar A."/>
            <person name="Rosenke K."/>
        </authorList>
    </citation>
    <scope>NUCLEOTIDE SEQUENCE</scope>
    <source>
        <strain evidence="4">86</strain>
    </source>
</reference>
<organism evidence="4">
    <name type="scientific">uncultured Alphaproteobacteria bacterium</name>
    <dbReference type="NCBI Taxonomy" id="91750"/>
    <lineage>
        <taxon>Bacteria</taxon>
        <taxon>Pseudomonadati</taxon>
        <taxon>Pseudomonadota</taxon>
        <taxon>Alphaproteobacteria</taxon>
        <taxon>environmental samples</taxon>
    </lineage>
</organism>
<feature type="signal peptide" evidence="3">
    <location>
        <begin position="1"/>
        <end position="31"/>
    </location>
</feature>
<accession>A0A212JL38</accession>
<evidence type="ECO:0000256" key="1">
    <source>
        <dbReference type="ARBA" id="ARBA00010634"/>
    </source>
</evidence>
<protein>
    <submittedName>
        <fullName evidence="4">Surface lipoprotein</fullName>
    </submittedName>
</protein>
<name>A0A212JL38_9PROT</name>